<keyword evidence="3" id="KW-1185">Reference proteome</keyword>
<dbReference type="RefSeq" id="WP_148596952.1">
    <property type="nucleotide sequence ID" value="NZ_CP042997.1"/>
</dbReference>
<dbReference type="Proteomes" id="UP000324233">
    <property type="component" value="Chromosome"/>
</dbReference>
<dbReference type="KEGG" id="agv:OJF2_59770"/>
<keyword evidence="1" id="KW-0812">Transmembrane</keyword>
<name>A0A5B9WAB7_9BACT</name>
<organism evidence="2 3">
    <name type="scientific">Aquisphaera giovannonii</name>
    <dbReference type="NCBI Taxonomy" id="406548"/>
    <lineage>
        <taxon>Bacteria</taxon>
        <taxon>Pseudomonadati</taxon>
        <taxon>Planctomycetota</taxon>
        <taxon>Planctomycetia</taxon>
        <taxon>Isosphaerales</taxon>
        <taxon>Isosphaeraceae</taxon>
        <taxon>Aquisphaera</taxon>
    </lineage>
</organism>
<keyword evidence="1" id="KW-1133">Transmembrane helix</keyword>
<evidence type="ECO:0000313" key="2">
    <source>
        <dbReference type="EMBL" id="QEH37387.1"/>
    </source>
</evidence>
<feature type="transmembrane region" description="Helical" evidence="1">
    <location>
        <begin position="178"/>
        <end position="199"/>
    </location>
</feature>
<keyword evidence="1" id="KW-0472">Membrane</keyword>
<protein>
    <submittedName>
        <fullName evidence="2">Uncharacterized protein</fullName>
    </submittedName>
</protein>
<accession>A0A5B9WAB7</accession>
<sequence>MIIECPKCHFSGRIPSYALDTPYNARCPRCRFRFELNTLLAGAPDDALEAPGIDGLEAETGDGPAGDPGASSYELKAIAEEFDAGPSVAEDLDWRGDGHSADLAGVAASSGAPIDDRGDPTVAASGFLGPRWSASDPWYSRVLQAWGVAFLIWAALILGRSLQWMFAADGDASGPGHLVATVCCVVLLVPGSAALFLLVDLSRYLRRRTLAPEPSEDARRPPVFDGRLSGPMGLWGRASRIANGTRPQV</sequence>
<proteinExistence type="predicted"/>
<evidence type="ECO:0000313" key="3">
    <source>
        <dbReference type="Proteomes" id="UP000324233"/>
    </source>
</evidence>
<dbReference type="AlphaFoldDB" id="A0A5B9WAB7"/>
<gene>
    <name evidence="2" type="ORF">OJF2_59770</name>
</gene>
<evidence type="ECO:0000256" key="1">
    <source>
        <dbReference type="SAM" id="Phobius"/>
    </source>
</evidence>
<feature type="transmembrane region" description="Helical" evidence="1">
    <location>
        <begin position="138"/>
        <end position="158"/>
    </location>
</feature>
<reference evidence="2 3" key="1">
    <citation type="submission" date="2019-08" db="EMBL/GenBank/DDBJ databases">
        <title>Deep-cultivation of Planctomycetes and their phenomic and genomic characterization uncovers novel biology.</title>
        <authorList>
            <person name="Wiegand S."/>
            <person name="Jogler M."/>
            <person name="Boedeker C."/>
            <person name="Pinto D."/>
            <person name="Vollmers J."/>
            <person name="Rivas-Marin E."/>
            <person name="Kohn T."/>
            <person name="Peeters S.H."/>
            <person name="Heuer A."/>
            <person name="Rast P."/>
            <person name="Oberbeckmann S."/>
            <person name="Bunk B."/>
            <person name="Jeske O."/>
            <person name="Meyerdierks A."/>
            <person name="Storesund J.E."/>
            <person name="Kallscheuer N."/>
            <person name="Luecker S."/>
            <person name="Lage O.M."/>
            <person name="Pohl T."/>
            <person name="Merkel B.J."/>
            <person name="Hornburger P."/>
            <person name="Mueller R.-W."/>
            <person name="Bruemmer F."/>
            <person name="Labrenz M."/>
            <person name="Spormann A.M."/>
            <person name="Op den Camp H."/>
            <person name="Overmann J."/>
            <person name="Amann R."/>
            <person name="Jetten M.S.M."/>
            <person name="Mascher T."/>
            <person name="Medema M.H."/>
            <person name="Devos D.P."/>
            <person name="Kaster A.-K."/>
            <person name="Ovreas L."/>
            <person name="Rohde M."/>
            <person name="Galperin M.Y."/>
            <person name="Jogler C."/>
        </authorList>
    </citation>
    <scope>NUCLEOTIDE SEQUENCE [LARGE SCALE GENOMIC DNA]</scope>
    <source>
        <strain evidence="2 3">OJF2</strain>
    </source>
</reference>
<dbReference type="OrthoDB" id="3174166at2"/>
<dbReference type="EMBL" id="CP042997">
    <property type="protein sequence ID" value="QEH37387.1"/>
    <property type="molecule type" value="Genomic_DNA"/>
</dbReference>